<evidence type="ECO:0008006" key="3">
    <source>
        <dbReference type="Google" id="ProtNLM"/>
    </source>
</evidence>
<dbReference type="AlphaFoldDB" id="A0AAN8CNH3"/>
<dbReference type="InterPro" id="IPR008042">
    <property type="entry name" value="Retrotrans_Pao"/>
</dbReference>
<protein>
    <recommendedName>
        <fullName evidence="3">Integrase zinc-binding domain-containing protein</fullName>
    </recommendedName>
</protein>
<dbReference type="Gene3D" id="1.10.340.70">
    <property type="match status" value="1"/>
</dbReference>
<evidence type="ECO:0000313" key="2">
    <source>
        <dbReference type="Proteomes" id="UP001335648"/>
    </source>
</evidence>
<dbReference type="PANTHER" id="PTHR47331:SF5">
    <property type="entry name" value="RIBONUCLEASE H"/>
    <property type="match status" value="1"/>
</dbReference>
<dbReference type="Pfam" id="PF05380">
    <property type="entry name" value="Peptidase_A17"/>
    <property type="match status" value="1"/>
</dbReference>
<evidence type="ECO:0000313" key="1">
    <source>
        <dbReference type="EMBL" id="KAK5907106.1"/>
    </source>
</evidence>
<accession>A0AAN8CNH3</accession>
<keyword evidence="2" id="KW-1185">Reference proteome</keyword>
<gene>
    <name evidence="1" type="ORF">CesoFtcFv8_004989</name>
</gene>
<reference evidence="1 2" key="1">
    <citation type="journal article" date="2023" name="Mol. Biol. Evol.">
        <title>Genomics of Secondarily Temperate Adaptation in the Only Non-Antarctic Icefish.</title>
        <authorList>
            <person name="Rivera-Colon A.G."/>
            <person name="Rayamajhi N."/>
            <person name="Minhas B.F."/>
            <person name="Madrigal G."/>
            <person name="Bilyk K.T."/>
            <person name="Yoon V."/>
            <person name="Hune M."/>
            <person name="Gregory S."/>
            <person name="Cheng C.H.C."/>
            <person name="Catchen J.M."/>
        </authorList>
    </citation>
    <scope>NUCLEOTIDE SEQUENCE [LARGE SCALE GENOMIC DNA]</scope>
    <source>
        <strain evidence="1">JC2023a</strain>
    </source>
</reference>
<comment type="caution">
    <text evidence="1">The sequence shown here is derived from an EMBL/GenBank/DDBJ whole genome shotgun (WGS) entry which is preliminary data.</text>
</comment>
<dbReference type="Proteomes" id="UP001335648">
    <property type="component" value="Unassembled WGS sequence"/>
</dbReference>
<sequence>MTVHLFGASSSSGCATFGLKYLAQHHKSDYPLASAFIENNFYVDDGLTSVPSVEEAKGLIVQAQELCKNAGLRLHKFNSNQKQALSCIAPLERAVTTDPLNLNPDATTEGQIIGIQWSMENDTFSFNIEPKDQSPTRRGLLSVVASLYDPLGFVSPFALTGKCILQELCRRGIGWDDPLPENLRSWWEEWKNGLQRLKEVTIPRCYHPQDFGKIVRVELHHFSDASNVGYGACSYLRYKNDKDKIHCSLVMSKARVAPTKITSIPRLELSAAVTSARMSVLLKTELEMKIDEEYFWTDSQVVLAYINNETRRFHVFVENGVQLIRDNTQAIQWHYVDTTQNPADHASRGLHAADITSTIWLLGPTFLWEQKALPSPTPSTELLVGDPEVKSIQAFATQFSEQQDVLSRLSRFSSWTMLVKVVARIKRLGSKQKHGNLVTVEERRRAIEAVIRLVQQQAFPKEIKAFQKDVQGDSLSSSSPLLRLDPILKGELLCIGGRLGKSTLSQELKHPIILPKDSHITKLILSHYHVQICHQGRGQTLMEIRANGFWAIGGSKLVAKLIHRCVQCRKLRRPAGEQ</sequence>
<proteinExistence type="predicted"/>
<dbReference type="PANTHER" id="PTHR47331">
    <property type="entry name" value="PHD-TYPE DOMAIN-CONTAINING PROTEIN"/>
    <property type="match status" value="1"/>
</dbReference>
<organism evidence="1 2">
    <name type="scientific">Champsocephalus esox</name>
    <name type="common">pike icefish</name>
    <dbReference type="NCBI Taxonomy" id="159716"/>
    <lineage>
        <taxon>Eukaryota</taxon>
        <taxon>Metazoa</taxon>
        <taxon>Chordata</taxon>
        <taxon>Craniata</taxon>
        <taxon>Vertebrata</taxon>
        <taxon>Euteleostomi</taxon>
        <taxon>Actinopterygii</taxon>
        <taxon>Neopterygii</taxon>
        <taxon>Teleostei</taxon>
        <taxon>Neoteleostei</taxon>
        <taxon>Acanthomorphata</taxon>
        <taxon>Eupercaria</taxon>
        <taxon>Perciformes</taxon>
        <taxon>Notothenioidei</taxon>
        <taxon>Channichthyidae</taxon>
        <taxon>Champsocephalus</taxon>
    </lineage>
</organism>
<name>A0AAN8CNH3_9TELE</name>
<dbReference type="EMBL" id="JAULUE010002049">
    <property type="protein sequence ID" value="KAK5907106.1"/>
    <property type="molecule type" value="Genomic_DNA"/>
</dbReference>